<dbReference type="Pfam" id="PF01510">
    <property type="entry name" value="Amidase_2"/>
    <property type="match status" value="1"/>
</dbReference>
<evidence type="ECO:0000256" key="4">
    <source>
        <dbReference type="ARBA" id="ARBA00022969"/>
    </source>
</evidence>
<evidence type="ECO:0000259" key="8">
    <source>
        <dbReference type="SMART" id="SM00644"/>
    </source>
</evidence>
<dbReference type="EMBL" id="JBHTBS010000002">
    <property type="protein sequence ID" value="MFC7336616.1"/>
    <property type="molecule type" value="Genomic_DNA"/>
</dbReference>
<evidence type="ECO:0000256" key="6">
    <source>
        <dbReference type="ARBA" id="ARBA00023316"/>
    </source>
</evidence>
<feature type="compositionally biased region" description="Polar residues" evidence="7">
    <location>
        <begin position="22"/>
        <end position="34"/>
    </location>
</feature>
<keyword evidence="5" id="KW-0178">Competence</keyword>
<dbReference type="PANTHER" id="PTHR30417:SF11">
    <property type="entry name" value="N-ACETYLMURAMOYL-L-ALANINE AMIDASE XLYA"/>
    <property type="match status" value="1"/>
</dbReference>
<dbReference type="Proteomes" id="UP001596472">
    <property type="component" value="Unassembled WGS sequence"/>
</dbReference>
<dbReference type="EC" id="3.5.1.28" evidence="2"/>
<evidence type="ECO:0000256" key="1">
    <source>
        <dbReference type="ARBA" id="ARBA00001561"/>
    </source>
</evidence>
<keyword evidence="6" id="KW-0961">Cell wall biogenesis/degradation</keyword>
<evidence type="ECO:0000313" key="10">
    <source>
        <dbReference type="Proteomes" id="UP001596472"/>
    </source>
</evidence>
<evidence type="ECO:0000256" key="5">
    <source>
        <dbReference type="ARBA" id="ARBA00023287"/>
    </source>
</evidence>
<accession>A0ABW2L2P3</accession>
<keyword evidence="10" id="KW-1185">Reference proteome</keyword>
<protein>
    <recommendedName>
        <fullName evidence="2">N-acetylmuramoyl-L-alanine amidase</fullName>
        <ecNumber evidence="2">3.5.1.28</ecNumber>
    </recommendedName>
</protein>
<keyword evidence="3" id="KW-0378">Hydrolase</keyword>
<dbReference type="Gene3D" id="3.40.80.10">
    <property type="entry name" value="Peptidoglycan recognition protein-like"/>
    <property type="match status" value="1"/>
</dbReference>
<reference evidence="10" key="1">
    <citation type="journal article" date="2019" name="Int. J. Syst. Evol. Microbiol.">
        <title>The Global Catalogue of Microorganisms (GCM) 10K type strain sequencing project: providing services to taxonomists for standard genome sequencing and annotation.</title>
        <authorList>
            <consortium name="The Broad Institute Genomics Platform"/>
            <consortium name="The Broad Institute Genome Sequencing Center for Infectious Disease"/>
            <person name="Wu L."/>
            <person name="Ma J."/>
        </authorList>
    </citation>
    <scope>NUCLEOTIDE SEQUENCE [LARGE SCALE GENOMIC DNA]</scope>
    <source>
        <strain evidence="10">CGMCC 4.1467</strain>
    </source>
</reference>
<dbReference type="CDD" id="cd06583">
    <property type="entry name" value="PGRP"/>
    <property type="match status" value="1"/>
</dbReference>
<evidence type="ECO:0000256" key="7">
    <source>
        <dbReference type="SAM" id="MobiDB-lite"/>
    </source>
</evidence>
<feature type="region of interest" description="Disordered" evidence="7">
    <location>
        <begin position="1"/>
        <end position="34"/>
    </location>
</feature>
<comment type="caution">
    <text evidence="9">The sequence shown here is derived from an EMBL/GenBank/DDBJ whole genome shotgun (WGS) entry which is preliminary data.</text>
</comment>
<dbReference type="SUPFAM" id="SSF55846">
    <property type="entry name" value="N-acetylmuramoyl-L-alanine amidase-like"/>
    <property type="match status" value="1"/>
</dbReference>
<dbReference type="SMART" id="SM00644">
    <property type="entry name" value="Ami_2"/>
    <property type="match status" value="1"/>
</dbReference>
<evidence type="ECO:0000256" key="2">
    <source>
        <dbReference type="ARBA" id="ARBA00011901"/>
    </source>
</evidence>
<name>A0ABW2L2P3_9BACT</name>
<proteinExistence type="predicted"/>
<evidence type="ECO:0000256" key="3">
    <source>
        <dbReference type="ARBA" id="ARBA00022801"/>
    </source>
</evidence>
<sequence>MKMGPAGGLSDQPVAVWGSGSSGTSRTPVSGSTSASALLKQVNLKVDMVPKGTHGRKVIRPMKPRYITIHSTQNYTADADRHSLALKRGALRAAKRKGGNRIGYLIWHFTVDDRHAVQHMPTNEQGEHADFDGPGNNYSIGIEMCEQRGSNINATIDRTAKLAAYLMYTKGIPLSGVVPHYHWPRKGTSRPHKDCPHFLLDNGRPGRKWKAFQARVNGYYKQIQSSAVASR</sequence>
<dbReference type="PANTHER" id="PTHR30417">
    <property type="entry name" value="N-ACETYLMURAMOYL-L-ALANINE AMIDASE AMID"/>
    <property type="match status" value="1"/>
</dbReference>
<dbReference type="InterPro" id="IPR036505">
    <property type="entry name" value="Amidase/PGRP_sf"/>
</dbReference>
<comment type="catalytic activity">
    <reaction evidence="1">
        <text>Hydrolyzes the link between N-acetylmuramoyl residues and L-amino acid residues in certain cell-wall glycopeptides.</text>
        <dbReference type="EC" id="3.5.1.28"/>
    </reaction>
</comment>
<dbReference type="InterPro" id="IPR002502">
    <property type="entry name" value="Amidase_domain"/>
</dbReference>
<gene>
    <name evidence="9" type="ORF">ACFQY0_05470</name>
</gene>
<feature type="domain" description="N-acetylmuramoyl-L-alanine amidase" evidence="8">
    <location>
        <begin position="54"/>
        <end position="197"/>
    </location>
</feature>
<dbReference type="InterPro" id="IPR051206">
    <property type="entry name" value="NAMLAA_amidase_2"/>
</dbReference>
<organism evidence="9 10">
    <name type="scientific">Haloferula chungangensis</name>
    <dbReference type="NCBI Taxonomy" id="1048331"/>
    <lineage>
        <taxon>Bacteria</taxon>
        <taxon>Pseudomonadati</taxon>
        <taxon>Verrucomicrobiota</taxon>
        <taxon>Verrucomicrobiia</taxon>
        <taxon>Verrucomicrobiales</taxon>
        <taxon>Verrucomicrobiaceae</taxon>
        <taxon>Haloferula</taxon>
    </lineage>
</organism>
<evidence type="ECO:0000313" key="9">
    <source>
        <dbReference type="EMBL" id="MFC7336616.1"/>
    </source>
</evidence>
<keyword evidence="4" id="KW-0749">Sporulation</keyword>